<sequence>MNQPVETDAAQQAAKKARDGRNLALALGLVAFVVLVFVVTLVRLGGNVAKPHI</sequence>
<dbReference type="GeneID" id="7332512"/>
<keyword evidence="1" id="KW-0472">Membrane</keyword>
<dbReference type="RefSeq" id="WP_010921233.1">
    <property type="nucleotide sequence ID" value="NC_011916.1"/>
</dbReference>
<feature type="transmembrane region" description="Helical" evidence="1">
    <location>
        <begin position="23"/>
        <end position="44"/>
    </location>
</feature>
<keyword evidence="1" id="KW-0812">Transmembrane</keyword>
<dbReference type="HOGENOM" id="CLU_3078041_0_0_5"/>
<dbReference type="EMBL" id="CP001340">
    <property type="protein sequence ID" value="ACL96980.1"/>
    <property type="molecule type" value="Genomic_DNA"/>
</dbReference>
<gene>
    <name evidence="2" type="ordered locus">CCNA_03515</name>
</gene>
<evidence type="ECO:0000313" key="2">
    <source>
        <dbReference type="EMBL" id="ACL96980.1"/>
    </source>
</evidence>
<organism evidence="2 3">
    <name type="scientific">Caulobacter vibrioides (strain NA1000 / CB15N)</name>
    <name type="common">Caulobacter crescentus</name>
    <dbReference type="NCBI Taxonomy" id="565050"/>
    <lineage>
        <taxon>Bacteria</taxon>
        <taxon>Pseudomonadati</taxon>
        <taxon>Pseudomonadota</taxon>
        <taxon>Alphaproteobacteria</taxon>
        <taxon>Caulobacterales</taxon>
        <taxon>Caulobacteraceae</taxon>
        <taxon>Caulobacter</taxon>
    </lineage>
</organism>
<reference evidence="2 3" key="1">
    <citation type="journal article" date="2010" name="J. Bacteriol.">
        <title>The genetic basis of laboratory adaptation in Caulobacter crescentus.</title>
        <authorList>
            <person name="Marks M.E."/>
            <person name="Castro-Rojas C.M."/>
            <person name="Teiling C."/>
            <person name="Du L."/>
            <person name="Kapatral V."/>
            <person name="Walunas T.L."/>
            <person name="Crosson S."/>
        </authorList>
    </citation>
    <scope>NUCLEOTIDE SEQUENCE [LARGE SCALE GENOMIC DNA]</scope>
    <source>
        <strain evidence="3">NA1000 / CB15N</strain>
    </source>
</reference>
<dbReference type="PATRIC" id="fig|565050.3.peg.3430"/>
<evidence type="ECO:0000313" key="3">
    <source>
        <dbReference type="Proteomes" id="UP000001364"/>
    </source>
</evidence>
<dbReference type="KEGG" id="ccs:CCNA_03515"/>
<name>A0A0H3CCG4_CAUVN</name>
<dbReference type="AlphaFoldDB" id="A0A0H3CCG4"/>
<accession>A0A0H3CCG4</accession>
<dbReference type="RefSeq" id="YP_002518888.1">
    <property type="nucleotide sequence ID" value="NC_011916.1"/>
</dbReference>
<keyword evidence="1" id="KW-1133">Transmembrane helix</keyword>
<dbReference type="SMR" id="A0A0H3CCG4"/>
<dbReference type="Proteomes" id="UP000001364">
    <property type="component" value="Chromosome"/>
</dbReference>
<proteinExistence type="predicted"/>
<keyword evidence="3" id="KW-1185">Reference proteome</keyword>
<protein>
    <submittedName>
        <fullName evidence="2">Uncharacterized protein</fullName>
    </submittedName>
</protein>
<evidence type="ECO:0000256" key="1">
    <source>
        <dbReference type="SAM" id="Phobius"/>
    </source>
</evidence>